<evidence type="ECO:0000313" key="3">
    <source>
        <dbReference type="Proteomes" id="UP001212997"/>
    </source>
</evidence>
<gene>
    <name evidence="2" type="ORF">NLI96_g11715</name>
</gene>
<dbReference type="Proteomes" id="UP001212997">
    <property type="component" value="Unassembled WGS sequence"/>
</dbReference>
<feature type="compositionally biased region" description="Acidic residues" evidence="1">
    <location>
        <begin position="154"/>
        <end position="168"/>
    </location>
</feature>
<protein>
    <submittedName>
        <fullName evidence="2">Uncharacterized protein</fullName>
    </submittedName>
</protein>
<evidence type="ECO:0000256" key="1">
    <source>
        <dbReference type="SAM" id="MobiDB-lite"/>
    </source>
</evidence>
<keyword evidence="3" id="KW-1185">Reference proteome</keyword>
<dbReference type="EMBL" id="JANAWD010000825">
    <property type="protein sequence ID" value="KAJ3475625.1"/>
    <property type="molecule type" value="Genomic_DNA"/>
</dbReference>
<feature type="region of interest" description="Disordered" evidence="1">
    <location>
        <begin position="146"/>
        <end position="236"/>
    </location>
</feature>
<comment type="caution">
    <text evidence="2">The sequence shown here is derived from an EMBL/GenBank/DDBJ whole genome shotgun (WGS) entry which is preliminary data.</text>
</comment>
<dbReference type="AlphaFoldDB" id="A0AAD5YD49"/>
<reference evidence="2" key="1">
    <citation type="submission" date="2022-07" db="EMBL/GenBank/DDBJ databases">
        <title>Genome Sequence of Physisporinus lineatus.</title>
        <authorList>
            <person name="Buettner E."/>
        </authorList>
    </citation>
    <scope>NUCLEOTIDE SEQUENCE</scope>
    <source>
        <strain evidence="2">VT162</strain>
    </source>
</reference>
<sequence length="236" mass="26380">MLPAPDLDPKTGLSPSGHPFMYARILGVFHADVIHNSVGAFFQRPQAMEFLWVRWYRLDSKFLGGFKKRRLHRLELIPADDPSAFGFVDPDDVIRGTHLIPAFAHGHSTESTPQMVLWKYYYVNFFVDRDMYMRYRGGGVGHSFVPIPNHDPATPEDELAMDPPDDSGSELGSHDPLPNHRISSESEEGQSHSEDDGDIGERSLEGGNESDEDHLGPEDGEGDLVELEDEAGYGQM</sequence>
<organism evidence="2 3">
    <name type="scientific">Meripilus lineatus</name>
    <dbReference type="NCBI Taxonomy" id="2056292"/>
    <lineage>
        <taxon>Eukaryota</taxon>
        <taxon>Fungi</taxon>
        <taxon>Dikarya</taxon>
        <taxon>Basidiomycota</taxon>
        <taxon>Agaricomycotina</taxon>
        <taxon>Agaricomycetes</taxon>
        <taxon>Polyporales</taxon>
        <taxon>Meripilaceae</taxon>
        <taxon>Meripilus</taxon>
    </lineage>
</organism>
<feature type="compositionally biased region" description="Basic and acidic residues" evidence="1">
    <location>
        <begin position="189"/>
        <end position="204"/>
    </location>
</feature>
<evidence type="ECO:0000313" key="2">
    <source>
        <dbReference type="EMBL" id="KAJ3475625.1"/>
    </source>
</evidence>
<name>A0AAD5YD49_9APHY</name>
<proteinExistence type="predicted"/>
<feature type="compositionally biased region" description="Acidic residues" evidence="1">
    <location>
        <begin position="208"/>
        <end position="236"/>
    </location>
</feature>
<accession>A0AAD5YD49</accession>